<name>A0A495EUU4_9MICC</name>
<dbReference type="Pfam" id="PF00198">
    <property type="entry name" value="2-oxoacid_dh"/>
    <property type="match status" value="1"/>
</dbReference>
<feature type="domain" description="Lipoyl-binding" evidence="8">
    <location>
        <begin position="4"/>
        <end position="79"/>
    </location>
</feature>
<feature type="domain" description="Peripheral subunit-binding (PSBD)" evidence="9">
    <location>
        <begin position="239"/>
        <end position="276"/>
    </location>
</feature>
<comment type="caution">
    <text evidence="10">The sequence shown here is derived from an EMBL/GenBank/DDBJ whole genome shotgun (WGS) entry which is preliminary data.</text>
</comment>
<evidence type="ECO:0000256" key="5">
    <source>
        <dbReference type="ARBA" id="ARBA00023315"/>
    </source>
</evidence>
<dbReference type="Gene3D" id="3.30.559.10">
    <property type="entry name" value="Chloramphenicol acetyltransferase-like domain"/>
    <property type="match status" value="1"/>
</dbReference>
<dbReference type="PANTHER" id="PTHR43178:SF5">
    <property type="entry name" value="LIPOAMIDE ACYLTRANSFERASE COMPONENT OF BRANCHED-CHAIN ALPHA-KETO ACID DEHYDROGENASE COMPLEX, MITOCHONDRIAL"/>
    <property type="match status" value="1"/>
</dbReference>
<proteinExistence type="inferred from homology"/>
<evidence type="ECO:0000256" key="6">
    <source>
        <dbReference type="RuleBase" id="RU003423"/>
    </source>
</evidence>
<evidence type="ECO:0000256" key="3">
    <source>
        <dbReference type="ARBA" id="ARBA00022679"/>
    </source>
</evidence>
<dbReference type="GO" id="GO:0016407">
    <property type="term" value="F:acetyltransferase activity"/>
    <property type="evidence" value="ECO:0007669"/>
    <property type="project" value="TreeGrafter"/>
</dbReference>
<evidence type="ECO:0000313" key="10">
    <source>
        <dbReference type="EMBL" id="RKR20765.1"/>
    </source>
</evidence>
<dbReference type="Gene3D" id="2.40.50.100">
    <property type="match status" value="1"/>
</dbReference>
<dbReference type="SUPFAM" id="SSF51230">
    <property type="entry name" value="Single hybrid motif"/>
    <property type="match status" value="1"/>
</dbReference>
<comment type="cofactor">
    <cofactor evidence="1 6">
        <name>(R)-lipoate</name>
        <dbReference type="ChEBI" id="CHEBI:83088"/>
    </cofactor>
</comment>
<evidence type="ECO:0000259" key="8">
    <source>
        <dbReference type="PROSITE" id="PS50968"/>
    </source>
</evidence>
<dbReference type="CDD" id="cd06849">
    <property type="entry name" value="lipoyl_domain"/>
    <property type="match status" value="1"/>
</dbReference>
<reference evidence="10 11" key="1">
    <citation type="submission" date="2018-10" db="EMBL/GenBank/DDBJ databases">
        <title>Genomic Encyclopedia of Type Strains, Phase IV (KMG-IV): sequencing the most valuable type-strain genomes for metagenomic binning, comparative biology and taxonomic classification.</title>
        <authorList>
            <person name="Goeker M."/>
        </authorList>
    </citation>
    <scope>NUCLEOTIDE SEQUENCE [LARGE SCALE GENOMIC DNA]</scope>
    <source>
        <strain evidence="10 11">DSM 25586</strain>
    </source>
</reference>
<evidence type="ECO:0000259" key="9">
    <source>
        <dbReference type="PROSITE" id="PS51826"/>
    </source>
</evidence>
<dbReference type="AlphaFoldDB" id="A0A495EUU4"/>
<dbReference type="InterPro" id="IPR004167">
    <property type="entry name" value="PSBD"/>
</dbReference>
<dbReference type="Proteomes" id="UP000276055">
    <property type="component" value="Unassembled WGS sequence"/>
</dbReference>
<dbReference type="OrthoDB" id="9805770at2"/>
<evidence type="ECO:0000256" key="4">
    <source>
        <dbReference type="ARBA" id="ARBA00022823"/>
    </source>
</evidence>
<dbReference type="EC" id="2.3.1.-" evidence="6"/>
<keyword evidence="5 6" id="KW-0012">Acyltransferase</keyword>
<dbReference type="Gene3D" id="4.10.320.10">
    <property type="entry name" value="E3-binding domain"/>
    <property type="match status" value="1"/>
</dbReference>
<evidence type="ECO:0000313" key="11">
    <source>
        <dbReference type="Proteomes" id="UP000276055"/>
    </source>
</evidence>
<dbReference type="SUPFAM" id="SSF47005">
    <property type="entry name" value="Peripheral subunit-binding domain of 2-oxo acid dehydrogenase complex"/>
    <property type="match status" value="1"/>
</dbReference>
<dbReference type="InterPro" id="IPR023213">
    <property type="entry name" value="CAT-like_dom_sf"/>
</dbReference>
<accession>A0A495EUU4</accession>
<dbReference type="InterPro" id="IPR050743">
    <property type="entry name" value="2-oxoacid_DH_E2_comp"/>
</dbReference>
<dbReference type="PROSITE" id="PS51826">
    <property type="entry name" value="PSBD"/>
    <property type="match status" value="1"/>
</dbReference>
<dbReference type="InterPro" id="IPR011053">
    <property type="entry name" value="Single_hybrid_motif"/>
</dbReference>
<protein>
    <recommendedName>
        <fullName evidence="6">Dihydrolipoamide acetyltransferase component of pyruvate dehydrogenase complex</fullName>
        <ecNumber evidence="6">2.3.1.-</ecNumber>
    </recommendedName>
</protein>
<feature type="region of interest" description="Disordered" evidence="7">
    <location>
        <begin position="84"/>
        <end position="163"/>
    </location>
</feature>
<comment type="similarity">
    <text evidence="2 6">Belongs to the 2-oxoacid dehydrogenase family.</text>
</comment>
<gene>
    <name evidence="10" type="ORF">C8D78_1407</name>
</gene>
<evidence type="ECO:0000256" key="2">
    <source>
        <dbReference type="ARBA" id="ARBA00007317"/>
    </source>
</evidence>
<feature type="compositionally biased region" description="Low complexity" evidence="7">
    <location>
        <begin position="134"/>
        <end position="163"/>
    </location>
</feature>
<dbReference type="PANTHER" id="PTHR43178">
    <property type="entry name" value="DIHYDROLIPOAMIDE ACETYLTRANSFERASE COMPONENT OF PYRUVATE DEHYDROGENASE COMPLEX"/>
    <property type="match status" value="1"/>
</dbReference>
<dbReference type="InterPro" id="IPR036625">
    <property type="entry name" value="E3-bd_dom_sf"/>
</dbReference>
<dbReference type="RefSeq" id="WP_120951424.1">
    <property type="nucleotide sequence ID" value="NZ_RBIR01000002.1"/>
</dbReference>
<dbReference type="PROSITE" id="PS50968">
    <property type="entry name" value="BIOTINYL_LIPOYL"/>
    <property type="match status" value="1"/>
</dbReference>
<keyword evidence="3 6" id="KW-0808">Transferase</keyword>
<dbReference type="Pfam" id="PF00364">
    <property type="entry name" value="Biotin_lipoyl"/>
    <property type="match status" value="1"/>
</dbReference>
<dbReference type="SUPFAM" id="SSF52777">
    <property type="entry name" value="CoA-dependent acyltransferases"/>
    <property type="match status" value="1"/>
</dbReference>
<dbReference type="GO" id="GO:0031405">
    <property type="term" value="F:lipoic acid binding"/>
    <property type="evidence" value="ECO:0007669"/>
    <property type="project" value="TreeGrafter"/>
</dbReference>
<sequence length="551" mass="56188">MSEPKVFLLPDLGEGLTEAELVNWLVAVGDEIRVDQPIAEVETAKSMVEVPSPYAGTVAVLHGEPGQTLDVGKPLISVMPVGAAASSGGAGRAGTDDAAPGSSVAGGAATGDAAPAPSPDSIRPADDAAGSVRPDATPGAASPASAGSASQAVVDDSPDAVAESSADVAAEVYREEEKAGSGNVLIGYGTPGGHGVAQRTRAPKRATGAAPVARLSEAEKAADDLLLLRTRVPGKLGAVISPLVRRMARDHGVDLGGLQGSGASGLIMRRDVEAAINPAPETERPAVEPARPVAAVSADTASASGATDSRTGLGIAGRTPVRGVRKAVAANMTRSRSEIPEATVWVDVDATALVEMRAALKKSDPHNTPGLLAFIARFVTAGLKKYPELNTRIVTTEDTTGGASQEIVAFDGVNLGFAAQTDRGLMVPSVRNADRLSARELDTEIRRLTAVVREGKATPAELGSGTFTLNNYGVFGVDGSAAIINHPEVGILGVGRIIDKPWVVNGELAVRKVTELTLTFDHRVCDGGTAGGFLRYVADAIENPGSALADM</sequence>
<dbReference type="GO" id="GO:0005737">
    <property type="term" value="C:cytoplasm"/>
    <property type="evidence" value="ECO:0007669"/>
    <property type="project" value="TreeGrafter"/>
</dbReference>
<feature type="compositionally biased region" description="Low complexity" evidence="7">
    <location>
        <begin position="96"/>
        <end position="122"/>
    </location>
</feature>
<evidence type="ECO:0000256" key="7">
    <source>
        <dbReference type="SAM" id="MobiDB-lite"/>
    </source>
</evidence>
<keyword evidence="10" id="KW-0670">Pyruvate</keyword>
<organism evidence="10 11">
    <name type="scientific">Arthrobacter oryzae</name>
    <dbReference type="NCBI Taxonomy" id="409290"/>
    <lineage>
        <taxon>Bacteria</taxon>
        <taxon>Bacillati</taxon>
        <taxon>Actinomycetota</taxon>
        <taxon>Actinomycetes</taxon>
        <taxon>Micrococcales</taxon>
        <taxon>Micrococcaceae</taxon>
        <taxon>Arthrobacter</taxon>
    </lineage>
</organism>
<dbReference type="EMBL" id="RBIR01000002">
    <property type="protein sequence ID" value="RKR20765.1"/>
    <property type="molecule type" value="Genomic_DNA"/>
</dbReference>
<dbReference type="Pfam" id="PF02817">
    <property type="entry name" value="E3_binding"/>
    <property type="match status" value="1"/>
</dbReference>
<dbReference type="InterPro" id="IPR001078">
    <property type="entry name" value="2-oxoacid_DH_actylTfrase"/>
</dbReference>
<keyword evidence="4 6" id="KW-0450">Lipoyl</keyword>
<dbReference type="InterPro" id="IPR000089">
    <property type="entry name" value="Biotin_lipoyl"/>
</dbReference>
<evidence type="ECO:0000256" key="1">
    <source>
        <dbReference type="ARBA" id="ARBA00001938"/>
    </source>
</evidence>